<evidence type="ECO:0000256" key="1">
    <source>
        <dbReference type="SAM" id="SignalP"/>
    </source>
</evidence>
<reference evidence="2 3" key="1">
    <citation type="journal article" date="2018" name="Evol. Lett.">
        <title>Horizontal gene cluster transfer increased hallucinogenic mushroom diversity.</title>
        <authorList>
            <person name="Reynolds H.T."/>
            <person name="Vijayakumar V."/>
            <person name="Gluck-Thaler E."/>
            <person name="Korotkin H.B."/>
            <person name="Matheny P.B."/>
            <person name="Slot J.C."/>
        </authorList>
    </citation>
    <scope>NUCLEOTIDE SEQUENCE [LARGE SCALE GENOMIC DNA]</scope>
    <source>
        <strain evidence="2 3">2631</strain>
    </source>
</reference>
<dbReference type="OrthoDB" id="3685327at2759"/>
<feature type="signal peptide" evidence="1">
    <location>
        <begin position="1"/>
        <end position="18"/>
    </location>
</feature>
<evidence type="ECO:0000313" key="2">
    <source>
        <dbReference type="EMBL" id="PPQ91378.1"/>
    </source>
</evidence>
<accession>A0A409XKV2</accession>
<feature type="chain" id="PRO_5019300674" evidence="1">
    <location>
        <begin position="19"/>
        <end position="214"/>
    </location>
</feature>
<gene>
    <name evidence="2" type="ORF">CVT25_004145</name>
</gene>
<keyword evidence="3" id="KW-1185">Reference proteome</keyword>
<comment type="caution">
    <text evidence="2">The sequence shown here is derived from an EMBL/GenBank/DDBJ whole genome shotgun (WGS) entry which is preliminary data.</text>
</comment>
<dbReference type="InParanoid" id="A0A409XKV2"/>
<proteinExistence type="predicted"/>
<name>A0A409XKV2_PSICY</name>
<organism evidence="2 3">
    <name type="scientific">Psilocybe cyanescens</name>
    <dbReference type="NCBI Taxonomy" id="93625"/>
    <lineage>
        <taxon>Eukaryota</taxon>
        <taxon>Fungi</taxon>
        <taxon>Dikarya</taxon>
        <taxon>Basidiomycota</taxon>
        <taxon>Agaricomycotina</taxon>
        <taxon>Agaricomycetes</taxon>
        <taxon>Agaricomycetidae</taxon>
        <taxon>Agaricales</taxon>
        <taxon>Agaricineae</taxon>
        <taxon>Strophariaceae</taxon>
        <taxon>Psilocybe</taxon>
    </lineage>
</organism>
<sequence>MKFFAIFAFLGFLVAVSAIPSSSVPTSTSDVQSRESWDEESMQARDLVYFEERNYTLDEDIIARHLGFEELSERDYAELEERNPALVVRVAVQAIKLIVKAIRAGIDKDKKASVMRGEWSKNMIAQFRRKYPHHNFVVCHTKHRTDFKGVRGKDWGHSHQELKMKMGGTIGFEIYWFKEGTFHREGDGGYLNWAYGGNIKSTSNGGKDVVFGRL</sequence>
<evidence type="ECO:0000313" key="3">
    <source>
        <dbReference type="Proteomes" id="UP000283269"/>
    </source>
</evidence>
<dbReference type="STRING" id="93625.A0A409XKV2"/>
<protein>
    <submittedName>
        <fullName evidence="2">Uncharacterized protein</fullName>
    </submittedName>
</protein>
<keyword evidence="1" id="KW-0732">Signal</keyword>
<dbReference type="EMBL" id="NHYD01001360">
    <property type="protein sequence ID" value="PPQ91378.1"/>
    <property type="molecule type" value="Genomic_DNA"/>
</dbReference>
<dbReference type="Proteomes" id="UP000283269">
    <property type="component" value="Unassembled WGS sequence"/>
</dbReference>
<dbReference type="AlphaFoldDB" id="A0A409XKV2"/>